<feature type="compositionally biased region" description="Acidic residues" evidence="8">
    <location>
        <begin position="125"/>
        <end position="159"/>
    </location>
</feature>
<keyword evidence="4 7" id="KW-0539">Nucleus</keyword>
<evidence type="ECO:0000256" key="1">
    <source>
        <dbReference type="ARBA" id="ARBA00004604"/>
    </source>
</evidence>
<feature type="region of interest" description="Disordered" evidence="8">
    <location>
        <begin position="330"/>
        <end position="454"/>
    </location>
</feature>
<accession>A0A7S3DYA6</accession>
<feature type="compositionally biased region" description="Basic and acidic residues" evidence="8">
    <location>
        <begin position="627"/>
        <end position="648"/>
    </location>
</feature>
<feature type="region of interest" description="Disordered" evidence="8">
    <location>
        <begin position="121"/>
        <end position="206"/>
    </location>
</feature>
<dbReference type="GO" id="GO:0006364">
    <property type="term" value="P:rRNA processing"/>
    <property type="evidence" value="ECO:0007669"/>
    <property type="project" value="UniProtKB-KW"/>
</dbReference>
<feature type="compositionally biased region" description="Acidic residues" evidence="8">
    <location>
        <begin position="262"/>
        <end position="274"/>
    </location>
</feature>
<evidence type="ECO:0000313" key="9">
    <source>
        <dbReference type="EMBL" id="CAD9993023.1"/>
    </source>
</evidence>
<feature type="compositionally biased region" description="Basic residues" evidence="8">
    <location>
        <begin position="649"/>
        <end position="664"/>
    </location>
</feature>
<gene>
    <name evidence="9" type="ORF">APAL1065_LOCUS26170</name>
</gene>
<comment type="subcellular location">
    <subcellularLocation>
        <location evidence="1 7">Nucleus</location>
        <location evidence="1 7">Nucleolus</location>
    </subcellularLocation>
</comment>
<feature type="compositionally biased region" description="Basic and acidic residues" evidence="8">
    <location>
        <begin position="730"/>
        <end position="749"/>
    </location>
</feature>
<evidence type="ECO:0000256" key="4">
    <source>
        <dbReference type="ARBA" id="ARBA00023242"/>
    </source>
</evidence>
<dbReference type="PANTHER" id="PTHR17039:SF0">
    <property type="entry name" value="U3 SMALL NUCLEOLAR RIBONUCLEOPROTEIN PROTEIN MPP10"/>
    <property type="match status" value="1"/>
</dbReference>
<dbReference type="GO" id="GO:0034457">
    <property type="term" value="C:Mpp10 complex"/>
    <property type="evidence" value="ECO:0007669"/>
    <property type="project" value="UniProtKB-UniRule"/>
</dbReference>
<feature type="compositionally biased region" description="Basic and acidic residues" evidence="8">
    <location>
        <begin position="426"/>
        <end position="444"/>
    </location>
</feature>
<feature type="compositionally biased region" description="Acidic residues" evidence="8">
    <location>
        <begin position="348"/>
        <end position="357"/>
    </location>
</feature>
<feature type="compositionally biased region" description="Acidic residues" evidence="8">
    <location>
        <begin position="386"/>
        <end position="405"/>
    </location>
</feature>
<reference evidence="9" key="1">
    <citation type="submission" date="2021-01" db="EMBL/GenBank/DDBJ databases">
        <authorList>
            <person name="Corre E."/>
            <person name="Pelletier E."/>
            <person name="Niang G."/>
            <person name="Scheremetjew M."/>
            <person name="Finn R."/>
            <person name="Kale V."/>
            <person name="Holt S."/>
            <person name="Cochrane G."/>
            <person name="Meng A."/>
            <person name="Brown T."/>
            <person name="Cohen L."/>
        </authorList>
    </citation>
    <scope>NUCLEOTIDE SEQUENCE</scope>
    <source>
        <strain evidence="9">CCMP125</strain>
    </source>
</reference>
<feature type="compositionally biased region" description="Basic and acidic residues" evidence="8">
    <location>
        <begin position="686"/>
        <end position="696"/>
    </location>
</feature>
<dbReference type="GO" id="GO:0005732">
    <property type="term" value="C:sno(s)RNA-containing ribonucleoprotein complex"/>
    <property type="evidence" value="ECO:0007669"/>
    <property type="project" value="UniProtKB-UniRule"/>
</dbReference>
<comment type="function">
    <text evidence="7">Involved in nucleolar processing of pre-18S ribosomal RNA.</text>
</comment>
<feature type="compositionally biased region" description="Acidic residues" evidence="8">
    <location>
        <begin position="173"/>
        <end position="185"/>
    </location>
</feature>
<dbReference type="Pfam" id="PF04006">
    <property type="entry name" value="Mpp10"/>
    <property type="match status" value="1"/>
</dbReference>
<dbReference type="AlphaFoldDB" id="A0A7S3DYA6"/>
<name>A0A7S3DYA6_9STRA</name>
<dbReference type="PANTHER" id="PTHR17039">
    <property type="entry name" value="U3 SMALL NUCLEOLAR RIBONUCLEOPROTEIN PROTEIN MPP10"/>
    <property type="match status" value="1"/>
</dbReference>
<protein>
    <recommendedName>
        <fullName evidence="7">U3 small nucleolar ribonucleoprotein protein MPP10</fullName>
    </recommendedName>
</protein>
<dbReference type="EMBL" id="HBHT01038926">
    <property type="protein sequence ID" value="CAD9993023.1"/>
    <property type="molecule type" value="Transcribed_RNA"/>
</dbReference>
<dbReference type="PIRSF" id="PIRSF017300">
    <property type="entry name" value="snoRNP_Mpp10"/>
    <property type="match status" value="1"/>
</dbReference>
<feature type="compositionally biased region" description="Polar residues" evidence="8">
    <location>
        <begin position="708"/>
        <end position="720"/>
    </location>
</feature>
<feature type="compositionally biased region" description="Basic and acidic residues" evidence="8">
    <location>
        <begin position="160"/>
        <end position="172"/>
    </location>
</feature>
<proteinExistence type="inferred from homology"/>
<keyword evidence="2 7" id="KW-0690">Ribosome biogenesis</keyword>
<keyword evidence="3 7" id="KW-0698">rRNA processing</keyword>
<sequence>MEDFLESLKKPEGLGVSLVGRNEDTEQRALHRKQLQQVCQLLFRRVERLGKLYNERIDQNVSGQALTGIDELYLGSGDGAESGVAEMVYGQVEVQNDALRSLLKKANKRLTKSIEAGKDIRLLEDMESEDEEDPSVSEEEGENDEIDAAADDDDAEESDEQRIRSRMERVMDDMSDEEEEEEDDSNANTNTRADIKEMEESEIVDPIAEGLKDGFFDLNEMEAFADEEEEYLPEEAFGEEKPEKPALKDDKSLHQKLREGNLDEDSDEDSEDDDLLVRKETTVKRKRYREDDEIDALYKLYEKPQSAMDSDDDDEDDVVNMTAADIFGKPQKKYYDRWYSGSGKDSGFDAEEFNMEAELERMENDNGLETDQESKGREDNEKDADSSDEENDEEDEADYGENDEEVPMKDDGTTPAAPERPAPKGPKQEKLRKQIDQLEKDMISEKPWQMKGEVQATARPMDSLLESTPEFEVAAKQAPVITVEHTADLEDIIKKRILDEDWDDVIPRELPDVAWNKKKGELPEVSQEKSKLGLGELYEREYLKKAVGYDVDAAEKESEEEKVKNEMKTLFANLCSKLDALSNYHFAPRPVAEEAEVRAVAKPAIAMEEVLPLHVSDARGVAPEEVYGSKRGRDGVLRGDTELDQQDRKRLRSAKKAARRKNRKEKLADDKLISRLQPGLGLNNPYEKRKMREELSAARARGKVTTGEVDNNSYGKSTTFFKRMQSEAQDAIRAKSDPTDSEKGKKDRGNSSALKL</sequence>
<feature type="region of interest" description="Disordered" evidence="8">
    <location>
        <begin position="622"/>
        <end position="756"/>
    </location>
</feature>
<feature type="compositionally biased region" description="Basic and acidic residues" evidence="8">
    <location>
        <begin position="238"/>
        <end position="261"/>
    </location>
</feature>
<evidence type="ECO:0000256" key="6">
    <source>
        <dbReference type="ARBA" id="ARBA00029455"/>
    </source>
</evidence>
<feature type="region of interest" description="Disordered" evidence="8">
    <location>
        <begin position="221"/>
        <end position="280"/>
    </location>
</feature>
<evidence type="ECO:0000256" key="7">
    <source>
        <dbReference type="PIRNR" id="PIRNR017300"/>
    </source>
</evidence>
<feature type="compositionally biased region" description="Acidic residues" evidence="8">
    <location>
        <begin position="221"/>
        <end position="237"/>
    </location>
</feature>
<comment type="similarity">
    <text evidence="6 7">Belongs to the MPP10 family.</text>
</comment>
<evidence type="ECO:0000256" key="3">
    <source>
        <dbReference type="ARBA" id="ARBA00022552"/>
    </source>
</evidence>
<dbReference type="GO" id="GO:0032040">
    <property type="term" value="C:small-subunit processome"/>
    <property type="evidence" value="ECO:0007669"/>
    <property type="project" value="TreeGrafter"/>
</dbReference>
<evidence type="ECO:0000256" key="2">
    <source>
        <dbReference type="ARBA" id="ARBA00022517"/>
    </source>
</evidence>
<keyword evidence="5 7" id="KW-0687">Ribonucleoprotein</keyword>
<evidence type="ECO:0000256" key="5">
    <source>
        <dbReference type="ARBA" id="ARBA00023274"/>
    </source>
</evidence>
<organism evidence="9">
    <name type="scientific">Entomoneis paludosa</name>
    <dbReference type="NCBI Taxonomy" id="265537"/>
    <lineage>
        <taxon>Eukaryota</taxon>
        <taxon>Sar</taxon>
        <taxon>Stramenopiles</taxon>
        <taxon>Ochrophyta</taxon>
        <taxon>Bacillariophyta</taxon>
        <taxon>Bacillariophyceae</taxon>
        <taxon>Bacillariophycidae</taxon>
        <taxon>Entomoneidaceae</taxon>
        <taxon>Entomoneis</taxon>
    </lineage>
</organism>
<dbReference type="InterPro" id="IPR012173">
    <property type="entry name" value="Mpp10"/>
</dbReference>
<feature type="compositionally biased region" description="Basic and acidic residues" evidence="8">
    <location>
        <begin position="372"/>
        <end position="385"/>
    </location>
</feature>
<evidence type="ECO:0000256" key="8">
    <source>
        <dbReference type="SAM" id="MobiDB-lite"/>
    </source>
</evidence>